<dbReference type="Pfam" id="PF00226">
    <property type="entry name" value="DnaJ"/>
    <property type="match status" value="1"/>
</dbReference>
<feature type="compositionally biased region" description="Pro residues" evidence="1">
    <location>
        <begin position="418"/>
        <end position="442"/>
    </location>
</feature>
<dbReference type="SMART" id="SM00271">
    <property type="entry name" value="DnaJ"/>
    <property type="match status" value="1"/>
</dbReference>
<accession>A0A1Q9BZY8</accession>
<sequence length="524" mass="57641">MDGWLASSDNRAEKKPRTEVAAKPELDQAMIGRLLLLLSQLPLRHFLEIRELQSAVFRTVVISKDSLYVSEAQEATRIFTEKAKVAREQRNHKGLEDLGEPQYHSWASMVKVAVGEVQATGEDAEVLKEHFGSVKSVSDLIDKVFIAKVKRCFDKKQNKIHFAVSPEMVPILDALLQTMASWWPNQARQDFTYIAANADRPWEHFTGRWQAMKPILAEGLARCSKTRPLRVVDLGSCSGYFALKAAHRHPEADVVGIEGSVGIGNGTVGVQGTVRQILQTEAVQTHLRWIQRLKLTNGFLAPEVWDYVHVCNLAKTGRPICDFMFMLSVSMGRTQLRDWINQWGTAWAFLGLEPGSSMTDVMKAYKKKALVLHPDKAPEAEKEAATLRMSALGNAKEILLNLGLRILHDNLLGIGGAAPPPPPGAPPPSSSSAPPQPEPSSRPGPSTSSSSKAPPPRPSATGASSSWGDKGKGKGPWTKKGRGVWEDVHGNTWEEASDMSDDTFHSDDSWELDPESSGPEIDRQ</sequence>
<keyword evidence="4" id="KW-1185">Reference proteome</keyword>
<dbReference type="InterPro" id="IPR029063">
    <property type="entry name" value="SAM-dependent_MTases_sf"/>
</dbReference>
<feature type="region of interest" description="Disordered" evidence="1">
    <location>
        <begin position="415"/>
        <end position="524"/>
    </location>
</feature>
<dbReference type="Gene3D" id="3.40.50.150">
    <property type="entry name" value="Vaccinia Virus protein VP39"/>
    <property type="match status" value="1"/>
</dbReference>
<proteinExistence type="predicted"/>
<dbReference type="OrthoDB" id="446222at2759"/>
<name>A0A1Q9BZY8_SYMMI</name>
<feature type="compositionally biased region" description="Low complexity" evidence="1">
    <location>
        <begin position="443"/>
        <end position="452"/>
    </location>
</feature>
<evidence type="ECO:0000313" key="3">
    <source>
        <dbReference type="EMBL" id="OLP76245.1"/>
    </source>
</evidence>
<evidence type="ECO:0000256" key="1">
    <source>
        <dbReference type="SAM" id="MobiDB-lite"/>
    </source>
</evidence>
<dbReference type="AlphaFoldDB" id="A0A1Q9BZY8"/>
<dbReference type="EMBL" id="LSRX01002087">
    <property type="protein sequence ID" value="OLP76245.1"/>
    <property type="molecule type" value="Genomic_DNA"/>
</dbReference>
<dbReference type="CDD" id="cd06257">
    <property type="entry name" value="DnaJ"/>
    <property type="match status" value="1"/>
</dbReference>
<comment type="caution">
    <text evidence="3">The sequence shown here is derived from an EMBL/GenBank/DDBJ whole genome shotgun (WGS) entry which is preliminary data.</text>
</comment>
<dbReference type="SUPFAM" id="SSF46565">
    <property type="entry name" value="Chaperone J-domain"/>
    <property type="match status" value="1"/>
</dbReference>
<evidence type="ECO:0000313" key="4">
    <source>
        <dbReference type="Proteomes" id="UP000186817"/>
    </source>
</evidence>
<reference evidence="3 4" key="1">
    <citation type="submission" date="2016-02" db="EMBL/GenBank/DDBJ databases">
        <title>Genome analysis of coral dinoflagellate symbionts highlights evolutionary adaptations to a symbiotic lifestyle.</title>
        <authorList>
            <person name="Aranda M."/>
            <person name="Li Y."/>
            <person name="Liew Y.J."/>
            <person name="Baumgarten S."/>
            <person name="Simakov O."/>
            <person name="Wilson M."/>
            <person name="Piel J."/>
            <person name="Ashoor H."/>
            <person name="Bougouffa S."/>
            <person name="Bajic V.B."/>
            <person name="Ryu T."/>
            <person name="Ravasi T."/>
            <person name="Bayer T."/>
            <person name="Micklem G."/>
            <person name="Kim H."/>
            <person name="Bhak J."/>
            <person name="Lajeunesse T.C."/>
            <person name="Voolstra C.R."/>
        </authorList>
    </citation>
    <scope>NUCLEOTIDE SEQUENCE [LARGE SCALE GENOMIC DNA]</scope>
    <source>
        <strain evidence="3 4">CCMP2467</strain>
    </source>
</reference>
<evidence type="ECO:0000259" key="2">
    <source>
        <dbReference type="PROSITE" id="PS50076"/>
    </source>
</evidence>
<dbReference type="Proteomes" id="UP000186817">
    <property type="component" value="Unassembled WGS sequence"/>
</dbReference>
<dbReference type="PANTHER" id="PTHR24074">
    <property type="entry name" value="CO-CHAPERONE PROTEIN DJLA"/>
    <property type="match status" value="1"/>
</dbReference>
<gene>
    <name evidence="3" type="ORF">AK812_SmicGene43841</name>
</gene>
<dbReference type="Gene3D" id="1.10.287.110">
    <property type="entry name" value="DnaJ domain"/>
    <property type="match status" value="1"/>
</dbReference>
<dbReference type="PROSITE" id="PS50076">
    <property type="entry name" value="DNAJ_2"/>
    <property type="match status" value="1"/>
</dbReference>
<feature type="domain" description="J" evidence="2">
    <location>
        <begin position="345"/>
        <end position="412"/>
    </location>
</feature>
<protein>
    <recommendedName>
        <fullName evidence="2">J domain-containing protein</fullName>
    </recommendedName>
</protein>
<dbReference type="InterPro" id="IPR036869">
    <property type="entry name" value="J_dom_sf"/>
</dbReference>
<feature type="non-terminal residue" evidence="3">
    <location>
        <position position="524"/>
    </location>
</feature>
<organism evidence="3 4">
    <name type="scientific">Symbiodinium microadriaticum</name>
    <name type="common">Dinoflagellate</name>
    <name type="synonym">Zooxanthella microadriatica</name>
    <dbReference type="NCBI Taxonomy" id="2951"/>
    <lineage>
        <taxon>Eukaryota</taxon>
        <taxon>Sar</taxon>
        <taxon>Alveolata</taxon>
        <taxon>Dinophyceae</taxon>
        <taxon>Suessiales</taxon>
        <taxon>Symbiodiniaceae</taxon>
        <taxon>Symbiodinium</taxon>
    </lineage>
</organism>
<feature type="region of interest" description="Disordered" evidence="1">
    <location>
        <begin position="1"/>
        <end position="20"/>
    </location>
</feature>
<dbReference type="SUPFAM" id="SSF53335">
    <property type="entry name" value="S-adenosyl-L-methionine-dependent methyltransferases"/>
    <property type="match status" value="1"/>
</dbReference>
<dbReference type="InterPro" id="IPR001623">
    <property type="entry name" value="DnaJ_domain"/>
</dbReference>
<dbReference type="InterPro" id="IPR050817">
    <property type="entry name" value="DjlA_DnaK_co-chaperone"/>
</dbReference>
<feature type="compositionally biased region" description="Basic and acidic residues" evidence="1">
    <location>
        <begin position="10"/>
        <end position="20"/>
    </location>
</feature>